<reference evidence="2" key="1">
    <citation type="book" date="2010" name="EXTREMOPHILES" publisher="0:0-0">
        <title>Complete genome sequences of ten hyperthermophilic archaea reveal their metabolic capabilities and possible ecological roles.</title>
        <editorList>
            <person name="?"/>
        </editorList>
        <authorList>
            <person name="Ravin N.V."/>
            <person name="Mardanov A.V."/>
            <person name="Bonch-Osmolovskaya E.A."/>
            <person name="Skryabin K.G."/>
        </authorList>
    </citation>
    <scope>NUCLEOTIDE SEQUENCE [LARGE SCALE GENOMIC DNA]</scope>
    <source>
        <strain evidence="2">1505</strain>
    </source>
</reference>
<accession>A0A3G1A7V7</accession>
<dbReference type="EMBL" id="CP007493">
    <property type="protein sequence ID" value="AJB42333.1"/>
    <property type="molecule type" value="Genomic_DNA"/>
</dbReference>
<evidence type="ECO:0000313" key="1">
    <source>
        <dbReference type="EMBL" id="AJB42333.1"/>
    </source>
</evidence>
<dbReference type="AlphaFoldDB" id="A0A3G1A7V7"/>
<protein>
    <submittedName>
        <fullName evidence="1">Uncharacterized protein</fullName>
    </submittedName>
</protein>
<dbReference type="STRING" id="697581.TCARB_1287"/>
<name>A0A3G1A7V7_9CREN</name>
<organism evidence="1 2">
    <name type="scientific">Thermofilum adornatum 1505</name>
    <dbReference type="NCBI Taxonomy" id="697581"/>
    <lineage>
        <taxon>Archaea</taxon>
        <taxon>Thermoproteota</taxon>
        <taxon>Thermoprotei</taxon>
        <taxon>Thermofilales</taxon>
        <taxon>Thermofilaceae</taxon>
        <taxon>Thermofilum</taxon>
    </lineage>
</organism>
<dbReference type="RefSeq" id="WP_052887017.1">
    <property type="nucleotide sequence ID" value="NZ_CP007493.1"/>
</dbReference>
<sequence>MLENFSEIPQALKAVSQGSRWDILAIDEFMTAEIVYTGKELLLGMYAEVAGSLPQKLEIPDPEIKVEERDNKIYLRALVSYPVQGSLVYKAMIQKINTFRKFLGILLQTLQQ</sequence>
<dbReference type="KEGG" id="tcb:TCARB_1287"/>
<dbReference type="Proteomes" id="UP000266720">
    <property type="component" value="Chromosome"/>
</dbReference>
<evidence type="ECO:0000313" key="2">
    <source>
        <dbReference type="Proteomes" id="UP000266720"/>
    </source>
</evidence>
<dbReference type="GeneID" id="25406699"/>
<proteinExistence type="predicted"/>
<gene>
    <name evidence="1" type="ORF">TCARB_1287</name>
</gene>